<feature type="compositionally biased region" description="Basic and acidic residues" evidence="1">
    <location>
        <begin position="234"/>
        <end position="251"/>
    </location>
</feature>
<protein>
    <submittedName>
        <fullName evidence="2">Variant surface glycoprotein 1125.2943</fullName>
    </submittedName>
</protein>
<feature type="region of interest" description="Disordered" evidence="1">
    <location>
        <begin position="66"/>
        <end position="90"/>
    </location>
</feature>
<evidence type="ECO:0000256" key="1">
    <source>
        <dbReference type="SAM" id="MobiDB-lite"/>
    </source>
</evidence>
<evidence type="ECO:0000313" key="2">
    <source>
        <dbReference type="EMBL" id="APD74347.1"/>
    </source>
</evidence>
<dbReference type="EMBL" id="KX700391">
    <property type="protein sequence ID" value="APD74347.1"/>
    <property type="molecule type" value="Genomic_DNA"/>
</dbReference>
<dbReference type="SUPFAM" id="SSF58087">
    <property type="entry name" value="Variant surface glycoprotein (N-terminal domain)"/>
    <property type="match status" value="1"/>
</dbReference>
<sequence>MRTLKITNQADIKPPKITVTADSTNPSSSTLKASTGGRFCIDTRDSGGNTADLSTKSIAARDLAMESKPVPQEINIPDADGAPGGEPEPQLKANHVRLLTTDSMLAKTFKAEQTTRAPITKLISEETSDILSSNRGCQPAAAAALEVKLLDSKNKTEINKMALKYLGDEGKNIGEQFFTKLKNDKITIPTTADPITGTTEELPNSERFQEVLAFFSAKSKMDQGGKTTEAASEGSKESKKSEQEDKKDGDNKTNAADCTGTEEGKCDKNKCTCDKEKSK</sequence>
<accession>A0A1J0R929</accession>
<proteinExistence type="predicted"/>
<feature type="compositionally biased region" description="Polar residues" evidence="1">
    <location>
        <begin position="20"/>
        <end position="33"/>
    </location>
</feature>
<reference evidence="2" key="1">
    <citation type="submission" date="2016-08" db="EMBL/GenBank/DDBJ databases">
        <title>VSG repertoire of Trypanosoma brucei EATRO 1125.</title>
        <authorList>
            <person name="Cross G.A."/>
        </authorList>
    </citation>
    <scope>NUCLEOTIDE SEQUENCE</scope>
    <source>
        <strain evidence="2">EATRO 1125</strain>
    </source>
</reference>
<organism evidence="2">
    <name type="scientific">Trypanosoma brucei</name>
    <dbReference type="NCBI Taxonomy" id="5691"/>
    <lineage>
        <taxon>Eukaryota</taxon>
        <taxon>Discoba</taxon>
        <taxon>Euglenozoa</taxon>
        <taxon>Kinetoplastea</taxon>
        <taxon>Metakinetoplastina</taxon>
        <taxon>Trypanosomatida</taxon>
        <taxon>Trypanosomatidae</taxon>
        <taxon>Trypanosoma</taxon>
    </lineage>
</organism>
<name>A0A1J0R929_9TRYP</name>
<feature type="region of interest" description="Disordered" evidence="1">
    <location>
        <begin position="17"/>
        <end position="54"/>
    </location>
</feature>
<dbReference type="VEuPathDB" id="TriTrypDB:Tb427_000193600"/>
<feature type="region of interest" description="Disordered" evidence="1">
    <location>
        <begin position="219"/>
        <end position="279"/>
    </location>
</feature>
<feature type="compositionally biased region" description="Basic and acidic residues" evidence="1">
    <location>
        <begin position="262"/>
        <end position="279"/>
    </location>
</feature>
<dbReference type="AlphaFoldDB" id="A0A1J0R929"/>